<sequence>MVILSGSVLAGEYSDGTNSPDAIDAGIPGVFENQLNPVFSGWAVTVVEYLPSDETESYGIDGIGPSPYTGNDFSDTANALGPVTTSDLDVVSLGDLNWEDGVTYDIDDEPGFITLSFPETVSNGPGPDFAVFENTFGSGGLLPAELAFVEVSTNGTDFARFPCYYNASSEPVGPYGYIDVTKIWNLAGKHINSGSGSWGTPFNLSDLSEHPLVLDNTVNIEQINYIRIVDIAGNGYFADSLGNPIYDAWETWGSGGFDLNAVGILENITGDGDSDGEVNFHDFLRLHKNWNKTGGWPQGDFNEDGFVDADDYLLLAGNWLYRNK</sequence>
<protein>
    <recommendedName>
        <fullName evidence="3">Dockerin domain-containing protein</fullName>
    </recommendedName>
</protein>
<proteinExistence type="predicted"/>
<dbReference type="InterPro" id="IPR002105">
    <property type="entry name" value="Dockerin_1_rpt"/>
</dbReference>
<dbReference type="SUPFAM" id="SSF63446">
    <property type="entry name" value="Type I dockerin domain"/>
    <property type="match status" value="1"/>
</dbReference>
<dbReference type="Gene3D" id="1.10.1330.10">
    <property type="entry name" value="Dockerin domain"/>
    <property type="match status" value="1"/>
</dbReference>
<dbReference type="InterPro" id="IPR018247">
    <property type="entry name" value="EF_Hand_1_Ca_BS"/>
</dbReference>
<gene>
    <name evidence="1" type="ORF">SMSP2_01159</name>
</gene>
<dbReference type="KEGG" id="pbas:SMSP2_01159"/>
<evidence type="ECO:0000313" key="1">
    <source>
        <dbReference type="EMBL" id="AQQ70797.1"/>
    </source>
</evidence>
<evidence type="ECO:0008006" key="3">
    <source>
        <dbReference type="Google" id="ProtNLM"/>
    </source>
</evidence>
<dbReference type="GO" id="GO:0004553">
    <property type="term" value="F:hydrolase activity, hydrolyzing O-glycosyl compounds"/>
    <property type="evidence" value="ECO:0007669"/>
    <property type="project" value="InterPro"/>
</dbReference>
<organism evidence="1 2">
    <name type="scientific">Limihaloglobus sulfuriphilus</name>
    <dbReference type="NCBI Taxonomy" id="1851148"/>
    <lineage>
        <taxon>Bacteria</taxon>
        <taxon>Pseudomonadati</taxon>
        <taxon>Planctomycetota</taxon>
        <taxon>Phycisphaerae</taxon>
        <taxon>Sedimentisphaerales</taxon>
        <taxon>Sedimentisphaeraceae</taxon>
        <taxon>Limihaloglobus</taxon>
    </lineage>
</organism>
<accession>A0A1Q2MES8</accession>
<dbReference type="EMBL" id="CP019646">
    <property type="protein sequence ID" value="AQQ70797.1"/>
    <property type="molecule type" value="Genomic_DNA"/>
</dbReference>
<evidence type="ECO:0000313" key="2">
    <source>
        <dbReference type="Proteomes" id="UP000188181"/>
    </source>
</evidence>
<dbReference type="GO" id="GO:0000272">
    <property type="term" value="P:polysaccharide catabolic process"/>
    <property type="evidence" value="ECO:0007669"/>
    <property type="project" value="InterPro"/>
</dbReference>
<reference evidence="2" key="1">
    <citation type="submission" date="2017-02" db="EMBL/GenBank/DDBJ databases">
        <title>Comparative genomics and description of representatives of a novel lineage of planctomycetes thriving in anoxic sediments.</title>
        <authorList>
            <person name="Spring S."/>
            <person name="Bunk B."/>
            <person name="Sproer C."/>
        </authorList>
    </citation>
    <scope>NUCLEOTIDE SEQUENCE [LARGE SCALE GENOMIC DNA]</scope>
    <source>
        <strain evidence="2">SM-Chi-D1</strain>
    </source>
</reference>
<dbReference type="Proteomes" id="UP000188181">
    <property type="component" value="Chromosome"/>
</dbReference>
<name>A0A1Q2MES8_9BACT</name>
<dbReference type="STRING" id="1851148.SMSP2_01159"/>
<dbReference type="AlphaFoldDB" id="A0A1Q2MES8"/>
<dbReference type="Pfam" id="PF00404">
    <property type="entry name" value="Dockerin_1"/>
    <property type="match status" value="1"/>
</dbReference>
<keyword evidence="2" id="KW-1185">Reference proteome</keyword>
<dbReference type="PROSITE" id="PS00018">
    <property type="entry name" value="EF_HAND_1"/>
    <property type="match status" value="2"/>
</dbReference>
<dbReference type="InterPro" id="IPR036439">
    <property type="entry name" value="Dockerin_dom_sf"/>
</dbReference>